<evidence type="ECO:0000313" key="2">
    <source>
        <dbReference type="EMBL" id="CCF56113.1"/>
    </source>
</evidence>
<dbReference type="STRING" id="1071382.H2AP13"/>
<dbReference type="InterPro" id="IPR011990">
    <property type="entry name" value="TPR-like_helical_dom_sf"/>
</dbReference>
<dbReference type="AlphaFoldDB" id="H2AP13"/>
<dbReference type="FunCoup" id="H2AP13">
    <property type="interactions" value="17"/>
</dbReference>
<proteinExistence type="predicted"/>
<dbReference type="HOGENOM" id="CLU_047859_0_0_1"/>
<feature type="repeat" description="TPR" evidence="1">
    <location>
        <begin position="172"/>
        <end position="205"/>
    </location>
</feature>
<protein>
    <submittedName>
        <fullName evidence="2">Uncharacterized protein</fullName>
    </submittedName>
</protein>
<dbReference type="EMBL" id="HE650821">
    <property type="protein sequence ID" value="CCF56113.1"/>
    <property type="molecule type" value="Genomic_DNA"/>
</dbReference>
<dbReference type="GO" id="GO:0032979">
    <property type="term" value="P:protein insertion into mitochondrial inner membrane from matrix"/>
    <property type="evidence" value="ECO:0007669"/>
    <property type="project" value="EnsemblFungi"/>
</dbReference>
<dbReference type="Proteomes" id="UP000005220">
    <property type="component" value="Chromosome 1"/>
</dbReference>
<dbReference type="GeneID" id="13886382"/>
<dbReference type="InterPro" id="IPR019734">
    <property type="entry name" value="TPR_rpt"/>
</dbReference>
<keyword evidence="3" id="KW-1185">Reference proteome</keyword>
<reference evidence="2 3" key="1">
    <citation type="journal article" date="2011" name="Proc. Natl. Acad. Sci. U.S.A.">
        <title>Evolutionary erosion of yeast sex chromosomes by mating-type switching accidents.</title>
        <authorList>
            <person name="Gordon J.L."/>
            <person name="Armisen D."/>
            <person name="Proux-Wera E."/>
            <person name="Oheigeartaigh S.S."/>
            <person name="Byrne K.P."/>
            <person name="Wolfe K.H."/>
        </authorList>
    </citation>
    <scope>NUCLEOTIDE SEQUENCE [LARGE SCALE GENOMIC DNA]</scope>
    <source>
        <strain evidence="3">ATCC 22294 / BCRC 22015 / CBS 2517 / CECT 1963 / NBRC 1671 / NRRL Y-8276</strain>
    </source>
</reference>
<dbReference type="OrthoDB" id="1658288at2759"/>
<dbReference type="Gene3D" id="1.25.40.10">
    <property type="entry name" value="Tetratricopeptide repeat domain"/>
    <property type="match status" value="1"/>
</dbReference>
<dbReference type="KEGG" id="kaf:KAFR_0A06780"/>
<sequence length="329" mass="39106">MDQVMTFKYIFPSKRVINKILFQLDTPLTSKYLLPLYEDVFLGRRPSRKVSGDVYYMMSEVLRKVKDRNRYEPMELAKLRKDLLFLSSLNGCNDGIAKLCYDIIKEDNESTDNKTKSKDLLLQLVKHGHLLSFKLVGDIYFYKTQEFDEAKRWYSKFVENYKDRIFDNEVLGNAAENLGIISFHDGDFELAERIFLKVIKMVPKAQCVRSIFYLSQIYIKYDPLKSKILLESCCSEGFKESFKEIGYLEMRYFENFERAMDWFKIGMESFDIECFFGYFDCSYRLQKFEQASHCYKSMLKLSNASTNYKNLFDLFVNNRRSEIKQLMTM</sequence>
<dbReference type="eggNOG" id="ENOG502QU4R">
    <property type="taxonomic scope" value="Eukaryota"/>
</dbReference>
<evidence type="ECO:0000256" key="1">
    <source>
        <dbReference type="PROSITE-ProRule" id="PRU00339"/>
    </source>
</evidence>
<dbReference type="InParanoid" id="H2AP13"/>
<evidence type="ECO:0000313" key="3">
    <source>
        <dbReference type="Proteomes" id="UP000005220"/>
    </source>
</evidence>
<keyword evidence="1" id="KW-0802">TPR repeat</keyword>
<organism evidence="2 3">
    <name type="scientific">Kazachstania africana (strain ATCC 22294 / BCRC 22015 / CBS 2517 / CECT 1963 / NBRC 1671 / NRRL Y-8276)</name>
    <name type="common">Yeast</name>
    <name type="synonym">Kluyveromyces africanus</name>
    <dbReference type="NCBI Taxonomy" id="1071382"/>
    <lineage>
        <taxon>Eukaryota</taxon>
        <taxon>Fungi</taxon>
        <taxon>Dikarya</taxon>
        <taxon>Ascomycota</taxon>
        <taxon>Saccharomycotina</taxon>
        <taxon>Saccharomycetes</taxon>
        <taxon>Saccharomycetales</taxon>
        <taxon>Saccharomycetaceae</taxon>
        <taxon>Kazachstania</taxon>
    </lineage>
</organism>
<dbReference type="RefSeq" id="XP_003955248.1">
    <property type="nucleotide sequence ID" value="XM_003955199.1"/>
</dbReference>
<accession>H2AP13</accession>
<dbReference type="PROSITE" id="PS50005">
    <property type="entry name" value="TPR"/>
    <property type="match status" value="1"/>
</dbReference>
<name>H2AP13_KAZAF</name>
<gene>
    <name evidence="2" type="primary">KAFR0A06780</name>
    <name evidence="2" type="ORF">KAFR_0A06780</name>
</gene>
<dbReference type="GO" id="GO:0005759">
    <property type="term" value="C:mitochondrial matrix"/>
    <property type="evidence" value="ECO:0007669"/>
    <property type="project" value="EnsemblFungi"/>
</dbReference>
<dbReference type="SUPFAM" id="SSF48452">
    <property type="entry name" value="TPR-like"/>
    <property type="match status" value="1"/>
</dbReference>